<keyword evidence="2" id="KW-1185">Reference proteome</keyword>
<dbReference type="EMBL" id="QKYT01001486">
    <property type="protein sequence ID" value="RIA79179.1"/>
    <property type="molecule type" value="Genomic_DNA"/>
</dbReference>
<accession>A0A397S383</accession>
<evidence type="ECO:0000313" key="2">
    <source>
        <dbReference type="Proteomes" id="UP000265703"/>
    </source>
</evidence>
<gene>
    <name evidence="1" type="ORF">C1645_841334</name>
</gene>
<proteinExistence type="predicted"/>
<sequence>MEIPVASEDVSLKHIIDVLTKVTRKTHKLRTLNDKQEFGVFGKDEELKDISISKKPTKNFEQYELETYGNV</sequence>
<organism evidence="1 2">
    <name type="scientific">Glomus cerebriforme</name>
    <dbReference type="NCBI Taxonomy" id="658196"/>
    <lineage>
        <taxon>Eukaryota</taxon>
        <taxon>Fungi</taxon>
        <taxon>Fungi incertae sedis</taxon>
        <taxon>Mucoromycota</taxon>
        <taxon>Glomeromycotina</taxon>
        <taxon>Glomeromycetes</taxon>
        <taxon>Glomerales</taxon>
        <taxon>Glomeraceae</taxon>
        <taxon>Glomus</taxon>
    </lineage>
</organism>
<reference evidence="1 2" key="1">
    <citation type="submission" date="2018-06" db="EMBL/GenBank/DDBJ databases">
        <title>Comparative genomics reveals the genomic features of Rhizophagus irregularis, R. cerebriforme, R. diaphanum and Gigaspora rosea, and their symbiotic lifestyle signature.</title>
        <authorList>
            <person name="Morin E."/>
            <person name="San Clemente H."/>
            <person name="Chen E.C.H."/>
            <person name="De La Providencia I."/>
            <person name="Hainaut M."/>
            <person name="Kuo A."/>
            <person name="Kohler A."/>
            <person name="Murat C."/>
            <person name="Tang N."/>
            <person name="Roy S."/>
            <person name="Loubradou J."/>
            <person name="Henrissat B."/>
            <person name="Grigoriev I.V."/>
            <person name="Corradi N."/>
            <person name="Roux C."/>
            <person name="Martin F.M."/>
        </authorList>
    </citation>
    <scope>NUCLEOTIDE SEQUENCE [LARGE SCALE GENOMIC DNA]</scope>
    <source>
        <strain evidence="1 2">DAOM 227022</strain>
    </source>
</reference>
<dbReference type="Proteomes" id="UP000265703">
    <property type="component" value="Unassembled WGS sequence"/>
</dbReference>
<dbReference type="AlphaFoldDB" id="A0A397S383"/>
<dbReference type="OrthoDB" id="3358371at2759"/>
<protein>
    <submittedName>
        <fullName evidence="1">Uncharacterized protein</fullName>
    </submittedName>
</protein>
<name>A0A397S383_9GLOM</name>
<evidence type="ECO:0000313" key="1">
    <source>
        <dbReference type="EMBL" id="RIA79179.1"/>
    </source>
</evidence>
<comment type="caution">
    <text evidence="1">The sequence shown here is derived from an EMBL/GenBank/DDBJ whole genome shotgun (WGS) entry which is preliminary data.</text>
</comment>